<keyword evidence="6 8" id="KW-0326">Glycosidase</keyword>
<feature type="non-terminal residue" evidence="9">
    <location>
        <position position="1"/>
    </location>
</feature>
<dbReference type="Proteomes" id="UP001177140">
    <property type="component" value="Unassembled WGS sequence"/>
</dbReference>
<keyword evidence="5 8" id="KW-0378">Hydrolase</keyword>
<keyword evidence="3" id="KW-0134">Cell wall</keyword>
<dbReference type="GO" id="GO:0005975">
    <property type="term" value="P:carbohydrate metabolic process"/>
    <property type="evidence" value="ECO:0007669"/>
    <property type="project" value="InterPro"/>
</dbReference>
<gene>
    <name evidence="9" type="ORF">MKW94_023815</name>
</gene>
<evidence type="ECO:0000256" key="8">
    <source>
        <dbReference type="RuleBase" id="RU361169"/>
    </source>
</evidence>
<dbReference type="InterPro" id="IPR000743">
    <property type="entry name" value="Glyco_hydro_28"/>
</dbReference>
<protein>
    <recommendedName>
        <fullName evidence="11">Polygalacturonase</fullName>
    </recommendedName>
</protein>
<comment type="subcellular location">
    <subcellularLocation>
        <location evidence="1">Secreted</location>
        <location evidence="1">Cell wall</location>
    </subcellularLocation>
</comment>
<dbReference type="SUPFAM" id="SSF51126">
    <property type="entry name" value="Pectin lyase-like"/>
    <property type="match status" value="1"/>
</dbReference>
<reference evidence="9" key="1">
    <citation type="submission" date="2022-03" db="EMBL/GenBank/DDBJ databases">
        <title>A functionally conserved STORR gene fusion in Papaver species that diverged 16.8 million years ago.</title>
        <authorList>
            <person name="Catania T."/>
        </authorList>
    </citation>
    <scope>NUCLEOTIDE SEQUENCE</scope>
    <source>
        <strain evidence="9">S-191538</strain>
    </source>
</reference>
<dbReference type="Gene3D" id="2.160.20.10">
    <property type="entry name" value="Single-stranded right-handed beta-helix, Pectin lyase-like"/>
    <property type="match status" value="1"/>
</dbReference>
<accession>A0AA41V2D2</accession>
<dbReference type="Pfam" id="PF00295">
    <property type="entry name" value="Glyco_hydro_28"/>
    <property type="match status" value="1"/>
</dbReference>
<proteinExistence type="inferred from homology"/>
<evidence type="ECO:0000256" key="7">
    <source>
        <dbReference type="ARBA" id="ARBA00023316"/>
    </source>
</evidence>
<evidence type="ECO:0000313" key="9">
    <source>
        <dbReference type="EMBL" id="MCL7022398.1"/>
    </source>
</evidence>
<dbReference type="AlphaFoldDB" id="A0AA41V2D2"/>
<keyword evidence="10" id="KW-1185">Reference proteome</keyword>
<evidence type="ECO:0000256" key="4">
    <source>
        <dbReference type="ARBA" id="ARBA00022525"/>
    </source>
</evidence>
<comment type="caution">
    <text evidence="9">The sequence shown here is derived from an EMBL/GenBank/DDBJ whole genome shotgun (WGS) entry which is preliminary data.</text>
</comment>
<organism evidence="9 10">
    <name type="scientific">Papaver nudicaule</name>
    <name type="common">Iceland poppy</name>
    <dbReference type="NCBI Taxonomy" id="74823"/>
    <lineage>
        <taxon>Eukaryota</taxon>
        <taxon>Viridiplantae</taxon>
        <taxon>Streptophyta</taxon>
        <taxon>Embryophyta</taxon>
        <taxon>Tracheophyta</taxon>
        <taxon>Spermatophyta</taxon>
        <taxon>Magnoliopsida</taxon>
        <taxon>Ranunculales</taxon>
        <taxon>Papaveraceae</taxon>
        <taxon>Papaveroideae</taxon>
        <taxon>Papaver</taxon>
    </lineage>
</organism>
<evidence type="ECO:0000256" key="6">
    <source>
        <dbReference type="ARBA" id="ARBA00023295"/>
    </source>
</evidence>
<dbReference type="EMBL" id="JAJJMA010010739">
    <property type="protein sequence ID" value="MCL7022398.1"/>
    <property type="molecule type" value="Genomic_DNA"/>
</dbReference>
<evidence type="ECO:0000256" key="3">
    <source>
        <dbReference type="ARBA" id="ARBA00022512"/>
    </source>
</evidence>
<dbReference type="InterPro" id="IPR012334">
    <property type="entry name" value="Pectin_lyas_fold"/>
</dbReference>
<dbReference type="GO" id="GO:0071555">
    <property type="term" value="P:cell wall organization"/>
    <property type="evidence" value="ECO:0007669"/>
    <property type="project" value="UniProtKB-KW"/>
</dbReference>
<dbReference type="PANTHER" id="PTHR31375">
    <property type="match status" value="1"/>
</dbReference>
<keyword evidence="7" id="KW-0961">Cell wall biogenesis/degradation</keyword>
<sequence length="73" mass="7776">NSGVKISGVTYQNVSGTSATQVAIRFHCSATNPCERIKLYNVNLTYPKQPAKSLCFNAAGVSRGQVTPKSCLV</sequence>
<keyword evidence="4" id="KW-0964">Secreted</keyword>
<evidence type="ECO:0000256" key="1">
    <source>
        <dbReference type="ARBA" id="ARBA00004191"/>
    </source>
</evidence>
<evidence type="ECO:0000256" key="5">
    <source>
        <dbReference type="ARBA" id="ARBA00022801"/>
    </source>
</evidence>
<evidence type="ECO:0000313" key="10">
    <source>
        <dbReference type="Proteomes" id="UP001177140"/>
    </source>
</evidence>
<dbReference type="GO" id="GO:0004650">
    <property type="term" value="F:polygalacturonase activity"/>
    <property type="evidence" value="ECO:0007669"/>
    <property type="project" value="InterPro"/>
</dbReference>
<dbReference type="InterPro" id="IPR011050">
    <property type="entry name" value="Pectin_lyase_fold/virulence"/>
</dbReference>
<comment type="similarity">
    <text evidence="2 8">Belongs to the glycosyl hydrolase 28 family.</text>
</comment>
<name>A0AA41V2D2_PAPNU</name>
<evidence type="ECO:0008006" key="11">
    <source>
        <dbReference type="Google" id="ProtNLM"/>
    </source>
</evidence>
<evidence type="ECO:0000256" key="2">
    <source>
        <dbReference type="ARBA" id="ARBA00008834"/>
    </source>
</evidence>